<keyword evidence="1" id="KW-0645">Protease</keyword>
<comment type="function">
    <text evidence="1">Involved in peptidolytic degradation of cyclic heptapeptide hepatotoxin microcystin (MC).</text>
</comment>
<dbReference type="EMBL" id="QXMN01000026">
    <property type="protein sequence ID" value="RIX77235.1"/>
    <property type="molecule type" value="Genomic_DNA"/>
</dbReference>
<keyword evidence="1" id="KW-0378">Hydrolase</keyword>
<comment type="cofactor">
    <cofactor evidence="1">
        <name>Zn(2+)</name>
        <dbReference type="ChEBI" id="CHEBI:29105"/>
    </cofactor>
    <text evidence="1">Binds 1 zinc ion per subunit.</text>
</comment>
<dbReference type="RefSeq" id="WP_119555982.1">
    <property type="nucleotide sequence ID" value="NZ_QXMN01000026.1"/>
</dbReference>
<dbReference type="Pfam" id="PF07171">
    <property type="entry name" value="MlrC_C"/>
    <property type="match status" value="1"/>
</dbReference>
<dbReference type="OrthoDB" id="5288421at2"/>
<keyword evidence="1" id="KW-0482">Metalloprotease</keyword>
<dbReference type="PIRSF" id="PIRSF012702">
    <property type="entry name" value="UCP012702"/>
    <property type="match status" value="1"/>
</dbReference>
<dbReference type="InterPro" id="IPR015995">
    <property type="entry name" value="MlrC_N"/>
</dbReference>
<feature type="domain" description="Microcystin LR degradation protein MlrC C-terminal" evidence="2">
    <location>
        <begin position="297"/>
        <end position="470"/>
    </location>
</feature>
<dbReference type="GO" id="GO:0046872">
    <property type="term" value="F:metal ion binding"/>
    <property type="evidence" value="ECO:0007669"/>
    <property type="project" value="UniProtKB-KW"/>
</dbReference>
<comment type="caution">
    <text evidence="4">The sequence shown here is derived from an EMBL/GenBank/DDBJ whole genome shotgun (WGS) entry which is preliminary data.</text>
</comment>
<dbReference type="Pfam" id="PF07364">
    <property type="entry name" value="DUF1485"/>
    <property type="match status" value="1"/>
</dbReference>
<evidence type="ECO:0000313" key="5">
    <source>
        <dbReference type="Proteomes" id="UP000265619"/>
    </source>
</evidence>
<dbReference type="InterPro" id="IPR010799">
    <property type="entry name" value="MlrC_C"/>
</dbReference>
<organism evidence="4 5">
    <name type="scientific">Acidovorax cavernicola</name>
    <dbReference type="NCBI Taxonomy" id="1675792"/>
    <lineage>
        <taxon>Bacteria</taxon>
        <taxon>Pseudomonadati</taxon>
        <taxon>Pseudomonadota</taxon>
        <taxon>Betaproteobacteria</taxon>
        <taxon>Burkholderiales</taxon>
        <taxon>Comamonadaceae</taxon>
        <taxon>Acidovorax</taxon>
    </lineage>
</organism>
<name>A0A9X8GU05_9BURK</name>
<dbReference type="GO" id="GO:0008237">
    <property type="term" value="F:metallopeptidase activity"/>
    <property type="evidence" value="ECO:0007669"/>
    <property type="project" value="UniProtKB-KW"/>
</dbReference>
<dbReference type="Proteomes" id="UP000265619">
    <property type="component" value="Unassembled WGS sequence"/>
</dbReference>
<evidence type="ECO:0000259" key="3">
    <source>
        <dbReference type="Pfam" id="PF07364"/>
    </source>
</evidence>
<feature type="domain" description="Microcystin LR degradation protein MlrC N-terminal" evidence="3">
    <location>
        <begin position="2"/>
        <end position="285"/>
    </location>
</feature>
<comment type="similarity">
    <text evidence="1">Belongs to the peptidase M81 family.</text>
</comment>
<evidence type="ECO:0000259" key="2">
    <source>
        <dbReference type="Pfam" id="PF07171"/>
    </source>
</evidence>
<proteinExistence type="inferred from homology"/>
<protein>
    <recommendedName>
        <fullName evidence="1">Microcystinase C</fullName>
        <shortName evidence="1">MlrC</shortName>
    </recommendedName>
</protein>
<evidence type="ECO:0000313" key="4">
    <source>
        <dbReference type="EMBL" id="RIX77235.1"/>
    </source>
</evidence>
<dbReference type="GO" id="GO:0006508">
    <property type="term" value="P:proteolysis"/>
    <property type="evidence" value="ECO:0007669"/>
    <property type="project" value="UniProtKB-KW"/>
</dbReference>
<evidence type="ECO:0000256" key="1">
    <source>
        <dbReference type="PIRNR" id="PIRNR012702"/>
    </source>
</evidence>
<accession>A0A9X8GU05</accession>
<keyword evidence="1" id="KW-0479">Metal-binding</keyword>
<reference evidence="4 5" key="1">
    <citation type="submission" date="2018-09" db="EMBL/GenBank/DDBJ databases">
        <title>Acidovorax cavernicola nov. sp. isolated from Gruta de las Maravillas (Aracena, Spain).</title>
        <authorList>
            <person name="Jurado V."/>
            <person name="Gutierrez-Patricio S."/>
            <person name="Gonzalez-Pimentel J.L."/>
            <person name="Miller A.Z."/>
            <person name="Laiz L."/>
            <person name="Saiz-Jimenez C."/>
        </authorList>
    </citation>
    <scope>NUCLEOTIDE SEQUENCE [LARGE SCALE GENOMIC DNA]</scope>
    <source>
        <strain evidence="4 5">1011MAR4D40.2</strain>
    </source>
</reference>
<dbReference type="InterPro" id="IPR009197">
    <property type="entry name" value="MlrC"/>
</dbReference>
<dbReference type="AlphaFoldDB" id="A0A9X8GU05"/>
<keyword evidence="5" id="KW-1185">Reference proteome</keyword>
<sequence length="487" mass="51916">MKIFTSALVTETNTFSTFPTTLASFEELGIIRGPAPSQALGDVGPIVAQWRRAAGRHGDEIHEGVYAIAQPAGRVEAQAYAQLRGEILAAAKAAMPLDMVLLFLHGAMVAEGEDDCEGDLIRALRELVGPRCVIGVELDPHCHMSAAMTRHADAIILMREYPHVDYEERAVELFDVCRGAATGATRPVMAVADCRMVGFYPTTSQPMRGLVDRLREAEARPGVLSASLVHGFPWGDVGDAGTKVLVVADGDEALATAVATELAQALYRVRRTMLPHLETVDEALEGFDPRSGVPRILADAGDNPGGGAPGDHAVLLAALVQRTDLRSVVGMVCDPQAVDACFGVGIDAPLRLCVGGKAGAGSGRSLEINVTVRGLVQEHSQTVGSIVDPLGRAAWVRCGTTDIVLCSRRQQTLSPTAFTGLGVPLHEAQIISVKSSHHYYAEFSKLSTDCHVIETGAALSMDFARLPYQRRDIHFFPAIDNPAPHLA</sequence>
<gene>
    <name evidence="4" type="ORF">D3H34_19960</name>
</gene>